<dbReference type="Proteomes" id="UP000604046">
    <property type="component" value="Unassembled WGS sequence"/>
</dbReference>
<protein>
    <submittedName>
        <fullName evidence="1">Uncharacterized protein</fullName>
    </submittedName>
</protein>
<sequence length="230" mass="25695">MEYRGGGYAILRALWDAHEKGLPQLPVSKICQLAKQWCSQHMDVGLFAGRQLGLGWDAHRSLLKHNLVQKSTLKARKLRDRLEVLSLTEEGRLLVKKLLDSFPGNDELPQTPARRLARHPSLTPIKEEKCPVALAEPPAKKPRLEEEAVPPAQPVPPVSPVPPALPMPSLKTFCRGVARCFAALGSPIPKQQLFELVKSEDFTQDAFEAQLKRLEGMNKLMVEEDEVHLV</sequence>
<dbReference type="OrthoDB" id="414356at2759"/>
<organism evidence="1 2">
    <name type="scientific">Symbiodinium natans</name>
    <dbReference type="NCBI Taxonomy" id="878477"/>
    <lineage>
        <taxon>Eukaryota</taxon>
        <taxon>Sar</taxon>
        <taxon>Alveolata</taxon>
        <taxon>Dinophyceae</taxon>
        <taxon>Suessiales</taxon>
        <taxon>Symbiodiniaceae</taxon>
        <taxon>Symbiodinium</taxon>
    </lineage>
</organism>
<dbReference type="CDD" id="cd21036">
    <property type="entry name" value="WH_MUS81"/>
    <property type="match status" value="1"/>
</dbReference>
<evidence type="ECO:0000313" key="1">
    <source>
        <dbReference type="EMBL" id="CAE7233049.1"/>
    </source>
</evidence>
<dbReference type="AlphaFoldDB" id="A0A812KNB6"/>
<proteinExistence type="predicted"/>
<keyword evidence="2" id="KW-1185">Reference proteome</keyword>
<gene>
    <name evidence="1" type="ORF">SNAT2548_LOCUS9696</name>
</gene>
<comment type="caution">
    <text evidence="1">The sequence shown here is derived from an EMBL/GenBank/DDBJ whole genome shotgun (WGS) entry which is preliminary data.</text>
</comment>
<reference evidence="1" key="1">
    <citation type="submission" date="2021-02" db="EMBL/GenBank/DDBJ databases">
        <authorList>
            <person name="Dougan E. K."/>
            <person name="Rhodes N."/>
            <person name="Thang M."/>
            <person name="Chan C."/>
        </authorList>
    </citation>
    <scope>NUCLEOTIDE SEQUENCE</scope>
</reference>
<evidence type="ECO:0000313" key="2">
    <source>
        <dbReference type="Proteomes" id="UP000604046"/>
    </source>
</evidence>
<dbReference type="InterPro" id="IPR047417">
    <property type="entry name" value="WHD_MUS81"/>
</dbReference>
<dbReference type="InterPro" id="IPR036388">
    <property type="entry name" value="WH-like_DNA-bd_sf"/>
</dbReference>
<accession>A0A812KNB6</accession>
<name>A0A812KNB6_9DINO</name>
<dbReference type="Gene3D" id="1.10.10.10">
    <property type="entry name" value="Winged helix-like DNA-binding domain superfamily/Winged helix DNA-binding domain"/>
    <property type="match status" value="1"/>
</dbReference>
<dbReference type="EMBL" id="CAJNDS010000777">
    <property type="protein sequence ID" value="CAE7233049.1"/>
    <property type="molecule type" value="Genomic_DNA"/>
</dbReference>